<feature type="domain" description="Phosphatidic acid phosphatase type 2/haloperoxidase" evidence="11">
    <location>
        <begin position="64"/>
        <end position="170"/>
    </location>
</feature>
<dbReference type="Pfam" id="PF01569">
    <property type="entry name" value="PAP2"/>
    <property type="match status" value="1"/>
</dbReference>
<accession>A0A066URG4</accession>
<keyword evidence="6 10" id="KW-1133">Transmembrane helix</keyword>
<evidence type="ECO:0000313" key="12">
    <source>
        <dbReference type="EMBL" id="KDN26778.1"/>
    </source>
</evidence>
<dbReference type="RefSeq" id="WP_032553055.1">
    <property type="nucleotide sequence ID" value="NZ_JFFR01000028.1"/>
</dbReference>
<dbReference type="SUPFAM" id="SSF48317">
    <property type="entry name" value="Acid phosphatase/Vanadium-dependent haloperoxidase"/>
    <property type="match status" value="1"/>
</dbReference>
<evidence type="ECO:0000256" key="6">
    <source>
        <dbReference type="ARBA" id="ARBA00022989"/>
    </source>
</evidence>
<evidence type="ECO:0000256" key="1">
    <source>
        <dbReference type="ARBA" id="ARBA00004651"/>
    </source>
</evidence>
<dbReference type="GO" id="GO:0050380">
    <property type="term" value="F:undecaprenyl-diphosphatase activity"/>
    <property type="evidence" value="ECO:0007669"/>
    <property type="project" value="UniProtKB-EC"/>
</dbReference>
<evidence type="ECO:0000256" key="4">
    <source>
        <dbReference type="ARBA" id="ARBA00022692"/>
    </source>
</evidence>
<sequence length="174" mass="19077">MRTIEPIVRWDVAFSMFCLKSRYSKQTAQISKAISHTGDGHLYLLFAIAALFLDEQSGKAFLMVGLVAFAIELPIYWLAKNTIKRRRPAEFSSFLHSYIVPSDKYSLPSGHSAAAFVMATVIGHFYPQVYLLSLVWAGLIAGSRILLGVHFLTDVLIGAALGIACANLALNGLL</sequence>
<dbReference type="PANTHER" id="PTHR14969">
    <property type="entry name" value="SPHINGOSINE-1-PHOSPHATE PHOSPHOHYDROLASE"/>
    <property type="match status" value="1"/>
</dbReference>
<keyword evidence="7 10" id="KW-0472">Membrane</keyword>
<dbReference type="AlphaFoldDB" id="A0A066URG4"/>
<evidence type="ECO:0000256" key="9">
    <source>
        <dbReference type="ARBA" id="ARBA00047594"/>
    </source>
</evidence>
<feature type="transmembrane region" description="Helical" evidence="10">
    <location>
        <begin position="60"/>
        <end position="79"/>
    </location>
</feature>
<evidence type="ECO:0000256" key="5">
    <source>
        <dbReference type="ARBA" id="ARBA00022801"/>
    </source>
</evidence>
<feature type="transmembrane region" description="Helical" evidence="10">
    <location>
        <begin position="113"/>
        <end position="139"/>
    </location>
</feature>
<feature type="transmembrane region" description="Helical" evidence="10">
    <location>
        <begin position="145"/>
        <end position="170"/>
    </location>
</feature>
<evidence type="ECO:0000256" key="10">
    <source>
        <dbReference type="SAM" id="Phobius"/>
    </source>
</evidence>
<dbReference type="SMART" id="SM00014">
    <property type="entry name" value="acidPPc"/>
    <property type="match status" value="1"/>
</dbReference>
<evidence type="ECO:0000256" key="2">
    <source>
        <dbReference type="ARBA" id="ARBA00012374"/>
    </source>
</evidence>
<dbReference type="Gene3D" id="1.20.144.10">
    <property type="entry name" value="Phosphatidic acid phosphatase type 2/haloperoxidase"/>
    <property type="match status" value="1"/>
</dbReference>
<dbReference type="InterPro" id="IPR000326">
    <property type="entry name" value="PAP2/HPO"/>
</dbReference>
<dbReference type="Proteomes" id="UP000027219">
    <property type="component" value="Unassembled WGS sequence"/>
</dbReference>
<evidence type="ECO:0000313" key="13">
    <source>
        <dbReference type="Proteomes" id="UP000027219"/>
    </source>
</evidence>
<comment type="catalytic activity">
    <reaction evidence="9">
        <text>di-trans,octa-cis-undecaprenyl diphosphate + H2O = di-trans,octa-cis-undecaprenyl phosphate + phosphate + H(+)</text>
        <dbReference type="Rhea" id="RHEA:28094"/>
        <dbReference type="ChEBI" id="CHEBI:15377"/>
        <dbReference type="ChEBI" id="CHEBI:15378"/>
        <dbReference type="ChEBI" id="CHEBI:43474"/>
        <dbReference type="ChEBI" id="CHEBI:58405"/>
        <dbReference type="ChEBI" id="CHEBI:60392"/>
        <dbReference type="EC" id="3.6.1.27"/>
    </reaction>
</comment>
<dbReference type="STRING" id="212667.VFDL14_08885"/>
<keyword evidence="3" id="KW-1003">Cell membrane</keyword>
<dbReference type="GO" id="GO:0005886">
    <property type="term" value="C:plasma membrane"/>
    <property type="evidence" value="ECO:0007669"/>
    <property type="project" value="UniProtKB-SubCell"/>
</dbReference>
<evidence type="ECO:0000259" key="11">
    <source>
        <dbReference type="SMART" id="SM00014"/>
    </source>
</evidence>
<evidence type="ECO:0000256" key="3">
    <source>
        <dbReference type="ARBA" id="ARBA00022475"/>
    </source>
</evidence>
<dbReference type="EMBL" id="JFFR01000028">
    <property type="protein sequence ID" value="KDN26778.1"/>
    <property type="molecule type" value="Genomic_DNA"/>
</dbReference>
<gene>
    <name evidence="12" type="ORF">VFDL14_08885</name>
</gene>
<keyword evidence="5" id="KW-0378">Hydrolase</keyword>
<comment type="caution">
    <text evidence="12">The sequence shown here is derived from an EMBL/GenBank/DDBJ whole genome shotgun (WGS) entry which is preliminary data.</text>
</comment>
<dbReference type="OrthoDB" id="9780507at2"/>
<keyword evidence="13" id="KW-1185">Reference proteome</keyword>
<name>A0A066URG4_9VIBR</name>
<reference evidence="12 13" key="1">
    <citation type="submission" date="2014-02" db="EMBL/GenBank/DDBJ databases">
        <title>Vibrio fortis Dalian14 Genome Sequencing.</title>
        <authorList>
            <person name="Wang Y."/>
            <person name="Song L."/>
            <person name="Liu G."/>
            <person name="Ding J."/>
        </authorList>
    </citation>
    <scope>NUCLEOTIDE SEQUENCE [LARGE SCALE GENOMIC DNA]</scope>
    <source>
        <strain evidence="12 13">Dalian14</strain>
    </source>
</reference>
<organism evidence="12 13">
    <name type="scientific">Vibrio fortis</name>
    <dbReference type="NCBI Taxonomy" id="212667"/>
    <lineage>
        <taxon>Bacteria</taxon>
        <taxon>Pseudomonadati</taxon>
        <taxon>Pseudomonadota</taxon>
        <taxon>Gammaproteobacteria</taxon>
        <taxon>Vibrionales</taxon>
        <taxon>Vibrionaceae</taxon>
        <taxon>Vibrio</taxon>
    </lineage>
</organism>
<dbReference type="InterPro" id="IPR036938">
    <property type="entry name" value="PAP2/HPO_sf"/>
</dbReference>
<protein>
    <recommendedName>
        <fullName evidence="2">undecaprenyl-diphosphate phosphatase</fullName>
        <ecNumber evidence="2">3.6.1.27</ecNumber>
    </recommendedName>
    <alternativeName>
        <fullName evidence="8">Undecaprenyl pyrophosphate phosphatase</fullName>
    </alternativeName>
</protein>
<dbReference type="PANTHER" id="PTHR14969:SF62">
    <property type="entry name" value="DECAPRENYLPHOSPHORYL-5-PHOSPHORIBOSE PHOSPHATASE RV3807C-RELATED"/>
    <property type="match status" value="1"/>
</dbReference>
<proteinExistence type="predicted"/>
<keyword evidence="4 10" id="KW-0812">Transmembrane</keyword>
<comment type="subcellular location">
    <subcellularLocation>
        <location evidence="1">Cell membrane</location>
        <topology evidence="1">Multi-pass membrane protein</topology>
    </subcellularLocation>
</comment>
<evidence type="ECO:0000256" key="8">
    <source>
        <dbReference type="ARBA" id="ARBA00032707"/>
    </source>
</evidence>
<evidence type="ECO:0000256" key="7">
    <source>
        <dbReference type="ARBA" id="ARBA00023136"/>
    </source>
</evidence>
<dbReference type="EC" id="3.6.1.27" evidence="2"/>